<keyword evidence="7" id="KW-1185">Reference proteome</keyword>
<feature type="domain" description="MHYT" evidence="5">
    <location>
        <begin position="6"/>
        <end position="199"/>
    </location>
</feature>
<dbReference type="InterPro" id="IPR043128">
    <property type="entry name" value="Rev_trsase/Diguanyl_cyclase"/>
</dbReference>
<evidence type="ECO:0000256" key="2">
    <source>
        <dbReference type="PROSITE-ProRule" id="PRU00244"/>
    </source>
</evidence>
<protein>
    <submittedName>
        <fullName evidence="6">Bifunctional diguanylate cyclase/phosphodiesterase</fullName>
    </submittedName>
</protein>
<dbReference type="CDD" id="cd01948">
    <property type="entry name" value="EAL"/>
    <property type="match status" value="1"/>
</dbReference>
<keyword evidence="2" id="KW-1133">Transmembrane helix</keyword>
<dbReference type="InterPro" id="IPR052155">
    <property type="entry name" value="Biofilm_reg_signaling"/>
</dbReference>
<dbReference type="InterPro" id="IPR029787">
    <property type="entry name" value="Nucleotide_cyclase"/>
</dbReference>
<organism evidence="6 7">
    <name type="scientific">Trinickia symbiotica</name>
    <dbReference type="NCBI Taxonomy" id="863227"/>
    <lineage>
        <taxon>Bacteria</taxon>
        <taxon>Pseudomonadati</taxon>
        <taxon>Pseudomonadota</taxon>
        <taxon>Betaproteobacteria</taxon>
        <taxon>Burkholderiales</taxon>
        <taxon>Burkholderiaceae</taxon>
        <taxon>Trinickia</taxon>
    </lineage>
</organism>
<dbReference type="AlphaFoldDB" id="A0A2N7WS85"/>
<dbReference type="Pfam" id="PF03707">
    <property type="entry name" value="MHYT"/>
    <property type="match status" value="3"/>
</dbReference>
<dbReference type="NCBIfam" id="TIGR00254">
    <property type="entry name" value="GGDEF"/>
    <property type="match status" value="1"/>
</dbReference>
<dbReference type="STRING" id="863227.GCA_000373005_04719"/>
<dbReference type="SUPFAM" id="SSF141868">
    <property type="entry name" value="EAL domain-like"/>
    <property type="match status" value="1"/>
</dbReference>
<dbReference type="Pfam" id="PF00990">
    <property type="entry name" value="GGDEF"/>
    <property type="match status" value="1"/>
</dbReference>
<dbReference type="FunFam" id="3.20.20.450:FF:000001">
    <property type="entry name" value="Cyclic di-GMP phosphodiesterase yahA"/>
    <property type="match status" value="1"/>
</dbReference>
<sequence>MYDGSYHGWLVLLSFAIAVLASYTALDMASNVSTAKGRSAWRWLAAGACAMGIGIWSMHFTGMLAFSLPIPLGYDPAITGASLLIAIASSAFALWWVSRPSLSWRSVIGGALVMGAGISSMHYTGMAAMRMMPGIQFDHSLTAASIGIAVLASGAALQLAFRLRARSSRVKLWRAGAAVVMGSAIIGMHYTGMAAAEFPVGAVCGAALDGFRTDGLALSVAIGTVAVLVLALTVSVFDLRLQTRASALAESEARAQELAHLATHDMLTGLPNRAAFEARLNESMADIDLHGSHVAVMFIDLDGFKAVNDALGHHAGDLLLIEVARRMRKTLRRGDMVARLGGDEFVMVVNIDRPADAAEIARGILGSLDHRFELQGLELHLSASVGIAVYPDDGKHPHELLRAADAAMYRAKSQGKNGYWFYDPSLEANARELLQLAQDLRWAVQRNELTLYYQPKLDVSGETIVGVEALLRWGHPTRGLILPERFIGLAERVGLILPIGEWVIDEACRQIANWRSMGLTDWTMAVNLSAIQIRHSALPDIVYAALERHAVAPHCLVLEITESTMVDMDASIQVIERLHRMGVQIAIDDFGIGYSSLLNLKRLPVHELKIDRGFVRELESRTSDEAIVSAIVAMGKTLNLRIVAEGVETAEQHALLSGIGCHSMQGFLFAQPMPADRLVESIEQDGARVRLKRSGVNASAV</sequence>
<proteinExistence type="predicted"/>
<dbReference type="SUPFAM" id="SSF55073">
    <property type="entry name" value="Nucleotide cyclase"/>
    <property type="match status" value="1"/>
</dbReference>
<dbReference type="PROSITE" id="PS50924">
    <property type="entry name" value="MHYT"/>
    <property type="match status" value="1"/>
</dbReference>
<dbReference type="FunFam" id="3.30.70.270:FF:000001">
    <property type="entry name" value="Diguanylate cyclase domain protein"/>
    <property type="match status" value="1"/>
</dbReference>
<dbReference type="SMART" id="SM00267">
    <property type="entry name" value="GGDEF"/>
    <property type="match status" value="1"/>
</dbReference>
<feature type="transmembrane region" description="Helical" evidence="2">
    <location>
        <begin position="104"/>
        <end position="123"/>
    </location>
</feature>
<comment type="caution">
    <text evidence="6">The sequence shown here is derived from an EMBL/GenBank/DDBJ whole genome shotgun (WGS) entry which is preliminary data.</text>
</comment>
<evidence type="ECO:0000256" key="1">
    <source>
        <dbReference type="ARBA" id="ARBA00051114"/>
    </source>
</evidence>
<feature type="transmembrane region" description="Helical" evidence="2">
    <location>
        <begin position="40"/>
        <end position="58"/>
    </location>
</feature>
<feature type="transmembrane region" description="Helical" evidence="2">
    <location>
        <begin position="175"/>
        <end position="196"/>
    </location>
</feature>
<keyword evidence="2" id="KW-0812">Transmembrane</keyword>
<dbReference type="GO" id="GO:0016020">
    <property type="term" value="C:membrane"/>
    <property type="evidence" value="ECO:0007669"/>
    <property type="project" value="UniProtKB-UniRule"/>
</dbReference>
<dbReference type="PANTHER" id="PTHR44757:SF2">
    <property type="entry name" value="BIOFILM ARCHITECTURE MAINTENANCE PROTEIN MBAA"/>
    <property type="match status" value="1"/>
</dbReference>
<evidence type="ECO:0000259" key="3">
    <source>
        <dbReference type="PROSITE" id="PS50883"/>
    </source>
</evidence>
<dbReference type="GO" id="GO:0071111">
    <property type="term" value="F:cyclic-guanylate-specific phosphodiesterase activity"/>
    <property type="evidence" value="ECO:0007669"/>
    <property type="project" value="UniProtKB-EC"/>
</dbReference>
<evidence type="ECO:0000313" key="7">
    <source>
        <dbReference type="Proteomes" id="UP000235777"/>
    </source>
</evidence>
<keyword evidence="2" id="KW-0472">Membrane</keyword>
<dbReference type="SMART" id="SM00052">
    <property type="entry name" value="EAL"/>
    <property type="match status" value="1"/>
</dbReference>
<feature type="transmembrane region" description="Helical" evidence="2">
    <location>
        <begin position="216"/>
        <end position="237"/>
    </location>
</feature>
<dbReference type="CDD" id="cd01949">
    <property type="entry name" value="GGDEF"/>
    <property type="match status" value="1"/>
</dbReference>
<dbReference type="InterPro" id="IPR035919">
    <property type="entry name" value="EAL_sf"/>
</dbReference>
<dbReference type="GO" id="GO:0071732">
    <property type="term" value="P:cellular response to nitric oxide"/>
    <property type="evidence" value="ECO:0007669"/>
    <property type="project" value="UniProtKB-ARBA"/>
</dbReference>
<dbReference type="Pfam" id="PF00563">
    <property type="entry name" value="EAL"/>
    <property type="match status" value="1"/>
</dbReference>
<comment type="catalytic activity">
    <reaction evidence="1">
        <text>3',3'-c-di-GMP + H2O = 5'-phosphoguanylyl(3'-&gt;5')guanosine + H(+)</text>
        <dbReference type="Rhea" id="RHEA:24902"/>
        <dbReference type="ChEBI" id="CHEBI:15377"/>
        <dbReference type="ChEBI" id="CHEBI:15378"/>
        <dbReference type="ChEBI" id="CHEBI:58754"/>
        <dbReference type="ChEBI" id="CHEBI:58805"/>
        <dbReference type="EC" id="3.1.4.52"/>
    </reaction>
    <physiologicalReaction direction="left-to-right" evidence="1">
        <dbReference type="Rhea" id="RHEA:24903"/>
    </physiologicalReaction>
</comment>
<feature type="domain" description="GGDEF" evidence="4">
    <location>
        <begin position="292"/>
        <end position="424"/>
    </location>
</feature>
<dbReference type="InterPro" id="IPR000160">
    <property type="entry name" value="GGDEF_dom"/>
</dbReference>
<dbReference type="Proteomes" id="UP000235777">
    <property type="component" value="Unassembled WGS sequence"/>
</dbReference>
<name>A0A2N7WS85_9BURK</name>
<reference evidence="6 7" key="1">
    <citation type="submission" date="2018-01" db="EMBL/GenBank/DDBJ databases">
        <title>Whole genome analyses suggest that Burkholderia sensu lato contains two further novel genera in the rhizoxinica-symbiotica group Mycetohabitans gen. nov., and Trinickia gen. nov.: implications for the evolution of diazotrophy and nodulation in the Burkholderiaceae.</title>
        <authorList>
            <person name="Estrada-de los Santos P."/>
            <person name="Palmer M."/>
            <person name="Chavez-Ramirez B."/>
            <person name="Beukes C."/>
            <person name="Steenkamp E.T."/>
            <person name="Hirsch A.M."/>
            <person name="Manyaka P."/>
            <person name="Maluk M."/>
            <person name="Lafos M."/>
            <person name="Crook M."/>
            <person name="Gross E."/>
            <person name="Simon M.F."/>
            <person name="Bueno dos Reis Junior F."/>
            <person name="Poole P.S."/>
            <person name="Venter S.N."/>
            <person name="James E.K."/>
        </authorList>
    </citation>
    <scope>NUCLEOTIDE SEQUENCE [LARGE SCALE GENOMIC DNA]</scope>
    <source>
        <strain evidence="6 7">JPY 581</strain>
    </source>
</reference>
<dbReference type="InterPro" id="IPR001633">
    <property type="entry name" value="EAL_dom"/>
</dbReference>
<dbReference type="PANTHER" id="PTHR44757">
    <property type="entry name" value="DIGUANYLATE CYCLASE DGCP"/>
    <property type="match status" value="1"/>
</dbReference>
<evidence type="ECO:0000259" key="5">
    <source>
        <dbReference type="PROSITE" id="PS50924"/>
    </source>
</evidence>
<dbReference type="Gene3D" id="3.30.70.270">
    <property type="match status" value="1"/>
</dbReference>
<feature type="transmembrane region" description="Helical" evidence="2">
    <location>
        <begin position="143"/>
        <end position="163"/>
    </location>
</feature>
<gene>
    <name evidence="6" type="ORF">C0Z20_26450</name>
</gene>
<dbReference type="InterPro" id="IPR005330">
    <property type="entry name" value="MHYT_dom"/>
</dbReference>
<feature type="transmembrane region" description="Helical" evidence="2">
    <location>
        <begin position="78"/>
        <end position="97"/>
    </location>
</feature>
<dbReference type="PROSITE" id="PS50887">
    <property type="entry name" value="GGDEF"/>
    <property type="match status" value="1"/>
</dbReference>
<feature type="domain" description="EAL" evidence="3">
    <location>
        <begin position="433"/>
        <end position="686"/>
    </location>
</feature>
<dbReference type="PROSITE" id="PS50883">
    <property type="entry name" value="EAL"/>
    <property type="match status" value="1"/>
</dbReference>
<evidence type="ECO:0000313" key="6">
    <source>
        <dbReference type="EMBL" id="PMS32201.1"/>
    </source>
</evidence>
<evidence type="ECO:0000259" key="4">
    <source>
        <dbReference type="PROSITE" id="PS50887"/>
    </source>
</evidence>
<dbReference type="EMBL" id="PNYC01000022">
    <property type="protein sequence ID" value="PMS32201.1"/>
    <property type="molecule type" value="Genomic_DNA"/>
</dbReference>
<dbReference type="OrthoDB" id="9813903at2"/>
<dbReference type="Gene3D" id="3.20.20.450">
    <property type="entry name" value="EAL domain"/>
    <property type="match status" value="1"/>
</dbReference>
<feature type="transmembrane region" description="Helical" evidence="2">
    <location>
        <begin position="6"/>
        <end position="28"/>
    </location>
</feature>
<accession>A0A2N7WS85</accession>
<dbReference type="RefSeq" id="WP_020566508.1">
    <property type="nucleotide sequence ID" value="NZ_KB890209.1"/>
</dbReference>